<dbReference type="Proteomes" id="UP000231912">
    <property type="component" value="Unassembled WGS sequence"/>
</dbReference>
<organism evidence="1 2">
    <name type="scientific">Leptospira wolffii</name>
    <dbReference type="NCBI Taxonomy" id="409998"/>
    <lineage>
        <taxon>Bacteria</taxon>
        <taxon>Pseudomonadati</taxon>
        <taxon>Spirochaetota</taxon>
        <taxon>Spirochaetia</taxon>
        <taxon>Leptospirales</taxon>
        <taxon>Leptospiraceae</taxon>
        <taxon>Leptospira</taxon>
    </lineage>
</organism>
<protein>
    <submittedName>
        <fullName evidence="1">Uncharacterized protein</fullName>
    </submittedName>
</protein>
<accession>A0A2M9ZDY1</accession>
<reference evidence="1 2" key="1">
    <citation type="submission" date="2017-07" db="EMBL/GenBank/DDBJ databases">
        <title>Leptospira spp. isolated from tropical soils.</title>
        <authorList>
            <person name="Thibeaux R."/>
            <person name="Iraola G."/>
            <person name="Ferres I."/>
            <person name="Bierque E."/>
            <person name="Girault D."/>
            <person name="Soupe-Gilbert M.-E."/>
            <person name="Picardeau M."/>
            <person name="Goarant C."/>
        </authorList>
    </citation>
    <scope>NUCLEOTIDE SEQUENCE [LARGE SCALE GENOMIC DNA]</scope>
    <source>
        <strain evidence="1 2">FH2-C-A2</strain>
    </source>
</reference>
<sequence>MKNYSRGKLPWNFFSKKLPSFSQTSNLIFFDSRESRFYKVTLDVRRVHRKNKETSGLIYTP</sequence>
<dbReference type="EMBL" id="NPDT01000001">
    <property type="protein sequence ID" value="PJZ66619.1"/>
    <property type="molecule type" value="Genomic_DNA"/>
</dbReference>
<comment type="caution">
    <text evidence="1">The sequence shown here is derived from an EMBL/GenBank/DDBJ whole genome shotgun (WGS) entry which is preliminary data.</text>
</comment>
<gene>
    <name evidence="1" type="ORF">CH371_00440</name>
</gene>
<evidence type="ECO:0000313" key="2">
    <source>
        <dbReference type="Proteomes" id="UP000231912"/>
    </source>
</evidence>
<proteinExistence type="predicted"/>
<name>A0A2M9ZDY1_9LEPT</name>
<dbReference type="AlphaFoldDB" id="A0A2M9ZDY1"/>
<evidence type="ECO:0000313" key="1">
    <source>
        <dbReference type="EMBL" id="PJZ66619.1"/>
    </source>
</evidence>